<dbReference type="AlphaFoldDB" id="A0A8H2WVV7"/>
<name>A0A8H2WVV7_9AGAM</name>
<evidence type="ECO:0000256" key="1">
    <source>
        <dbReference type="ARBA" id="ARBA00034736"/>
    </source>
</evidence>
<dbReference type="Proteomes" id="UP000663841">
    <property type="component" value="Unassembled WGS sequence"/>
</dbReference>
<dbReference type="PANTHER" id="PTHR32226:SF2">
    <property type="entry name" value="TELO2-INTERACTING PROTEIN 2"/>
    <property type="match status" value="1"/>
</dbReference>
<sequence>MQDLKIVLDDLSSGLVTLSTLNGGEPPLELDAESSTGLINWKESTLGILERLKSILIECGASLDLTERTRVISLTAVFVGRDNFTDENCRTIAKDCLGSIGALDRTTVACVLNDYVKPLFQVSVHPGIHLDTGRVKNNPISIQNMYDEQPWKINGTGCWNVLAWLLSNMDSNDIETLWPLTIPPLLTLLDDYKPVYKLRGVDVTQALLKKAPASLLRRTGIDELLFKSLRGALQNLTSDSAPELLRETMPCYLALVDLVLPDDDLKRYTKLTELITDVIIPGWLYASSRVEVMIGSVHVLSLVVQALGTGSIRFLKAIIPQLVENLTSKEFSPAHTTRRLQIESVKCLLLVMVNSRPRIPYWRVRILDGLLRCWVDISEDRSAGIELEREELREHLVSAFRELLATSQSLLQSEISTLPTLDAELFAGLVTQAQRPQIEANDSAHHVM</sequence>
<dbReference type="Pfam" id="PF10521">
    <property type="entry name" value="Tti2"/>
    <property type="match status" value="1"/>
</dbReference>
<comment type="similarity">
    <text evidence="1">Belongs to the TTI2 family.</text>
</comment>
<dbReference type="Gene3D" id="1.25.10.10">
    <property type="entry name" value="Leucine-rich Repeat Variant"/>
    <property type="match status" value="1"/>
</dbReference>
<reference evidence="2" key="1">
    <citation type="submission" date="2021-01" db="EMBL/GenBank/DDBJ databases">
        <authorList>
            <person name="Kaushik A."/>
        </authorList>
    </citation>
    <scope>NUCLEOTIDE SEQUENCE</scope>
    <source>
        <strain evidence="2">AG3-T5</strain>
    </source>
</reference>
<organism evidence="2 3">
    <name type="scientific">Rhizoctonia solani</name>
    <dbReference type="NCBI Taxonomy" id="456999"/>
    <lineage>
        <taxon>Eukaryota</taxon>
        <taxon>Fungi</taxon>
        <taxon>Dikarya</taxon>
        <taxon>Basidiomycota</taxon>
        <taxon>Agaricomycotina</taxon>
        <taxon>Agaricomycetes</taxon>
        <taxon>Cantharellales</taxon>
        <taxon>Ceratobasidiaceae</taxon>
        <taxon>Rhizoctonia</taxon>
    </lineage>
</organism>
<dbReference type="EMBL" id="CAJMWW010000058">
    <property type="protein sequence ID" value="CAE6408732.1"/>
    <property type="molecule type" value="Genomic_DNA"/>
</dbReference>
<protein>
    <submittedName>
        <fullName evidence="2">Uncharacterized protein</fullName>
    </submittedName>
</protein>
<dbReference type="SUPFAM" id="SSF48371">
    <property type="entry name" value="ARM repeat"/>
    <property type="match status" value="1"/>
</dbReference>
<evidence type="ECO:0000313" key="2">
    <source>
        <dbReference type="EMBL" id="CAE6408732.1"/>
    </source>
</evidence>
<gene>
    <name evidence="2" type="ORF">RDB_LOCUS17833</name>
</gene>
<dbReference type="InterPro" id="IPR011989">
    <property type="entry name" value="ARM-like"/>
</dbReference>
<comment type="caution">
    <text evidence="2">The sequence shown here is derived from an EMBL/GenBank/DDBJ whole genome shotgun (WGS) entry which is preliminary data.</text>
</comment>
<dbReference type="PANTHER" id="PTHR32226">
    <property type="entry name" value="TELO2-INTERACTING PROTEIN 2"/>
    <property type="match status" value="1"/>
</dbReference>
<proteinExistence type="inferred from homology"/>
<dbReference type="InterPro" id="IPR016024">
    <property type="entry name" value="ARM-type_fold"/>
</dbReference>
<dbReference type="GO" id="GO:0110078">
    <property type="term" value="C:TTT Hsp90 cochaperone complex"/>
    <property type="evidence" value="ECO:0007669"/>
    <property type="project" value="InterPro"/>
</dbReference>
<dbReference type="InterPro" id="IPR018870">
    <property type="entry name" value="Tti2"/>
</dbReference>
<evidence type="ECO:0000313" key="3">
    <source>
        <dbReference type="Proteomes" id="UP000663841"/>
    </source>
</evidence>
<dbReference type="GO" id="GO:0005634">
    <property type="term" value="C:nucleus"/>
    <property type="evidence" value="ECO:0007669"/>
    <property type="project" value="TreeGrafter"/>
</dbReference>
<dbReference type="GO" id="GO:0005829">
    <property type="term" value="C:cytosol"/>
    <property type="evidence" value="ECO:0007669"/>
    <property type="project" value="TreeGrafter"/>
</dbReference>
<accession>A0A8H2WVV7</accession>